<dbReference type="PANTHER" id="PTHR38479:SF2">
    <property type="entry name" value="WINGED HELIX DNA-BINDING DOMAIN-CONTAINING PROTEIN"/>
    <property type="match status" value="1"/>
</dbReference>
<keyword evidence="2" id="KW-1185">Reference proteome</keyword>
<dbReference type="EMBL" id="PTIX01000015">
    <property type="protein sequence ID" value="PPK65287.1"/>
    <property type="molecule type" value="Genomic_DNA"/>
</dbReference>
<comment type="caution">
    <text evidence="1">The sequence shown here is derived from an EMBL/GenBank/DDBJ whole genome shotgun (WGS) entry which is preliminary data.</text>
</comment>
<dbReference type="Proteomes" id="UP000239203">
    <property type="component" value="Unassembled WGS sequence"/>
</dbReference>
<name>A0A2S6GJ94_9PSEU</name>
<dbReference type="RefSeq" id="WP_104481372.1">
    <property type="nucleotide sequence ID" value="NZ_CP154825.1"/>
</dbReference>
<dbReference type="PANTHER" id="PTHR38479">
    <property type="entry name" value="LMO0824 PROTEIN"/>
    <property type="match status" value="1"/>
</dbReference>
<reference evidence="1 2" key="1">
    <citation type="submission" date="2018-02" db="EMBL/GenBank/DDBJ databases">
        <title>Genomic Encyclopedia of Archaeal and Bacterial Type Strains, Phase II (KMG-II): from individual species to whole genera.</title>
        <authorList>
            <person name="Goeker M."/>
        </authorList>
    </citation>
    <scope>NUCLEOTIDE SEQUENCE [LARGE SCALE GENOMIC DNA]</scope>
    <source>
        <strain evidence="1 2">YU 961-1</strain>
    </source>
</reference>
<dbReference type="InterPro" id="IPR009351">
    <property type="entry name" value="AlkZ-like"/>
</dbReference>
<gene>
    <name evidence="1" type="ORF">CLV40_115134</name>
</gene>
<dbReference type="GO" id="GO:0003677">
    <property type="term" value="F:DNA binding"/>
    <property type="evidence" value="ECO:0007669"/>
    <property type="project" value="UniProtKB-KW"/>
</dbReference>
<evidence type="ECO:0000313" key="2">
    <source>
        <dbReference type="Proteomes" id="UP000239203"/>
    </source>
</evidence>
<dbReference type="AlphaFoldDB" id="A0A2S6GJ94"/>
<accession>A0A2S6GJ94</accession>
<sequence>MKVTRAQVLAHRVARHGLHRETTALHELAVLELGIQDAGGGSPRVAAAARLPEGTDLDDDRLVTVWAHRGAPHLLRRADLPALAAALYPATDADATARLGACGTALRRAGHPGLAAFAAGVAAMHAVVDSPKPRGQVSGEMTALLPGPFAYDCSVCAATHVYGSLFQLVGLAAGVRVRAASRPTVLAPVDPDWVIPAGPAGAGPVADAYLRLHGPATLADLAGFLDTTQTQATPAWPADLAAVDVDGAVRHLPEADLAALRDAPDPPGPRLLPALDPLLQGRDRDLLVPDETHRKRLWKVIGNPGAVLVDGEVVGTWRTKAAGKALGVTVDAFGTLAKTTRGLLDAEAHRAAAARGFAEARVTHT</sequence>
<organism evidence="1 2">
    <name type="scientific">Actinokineospora auranticolor</name>
    <dbReference type="NCBI Taxonomy" id="155976"/>
    <lineage>
        <taxon>Bacteria</taxon>
        <taxon>Bacillati</taxon>
        <taxon>Actinomycetota</taxon>
        <taxon>Actinomycetes</taxon>
        <taxon>Pseudonocardiales</taxon>
        <taxon>Pseudonocardiaceae</taxon>
        <taxon>Actinokineospora</taxon>
    </lineage>
</organism>
<keyword evidence="1" id="KW-0238">DNA-binding</keyword>
<proteinExistence type="predicted"/>
<dbReference type="OrthoDB" id="9148135at2"/>
<dbReference type="Pfam" id="PF06224">
    <property type="entry name" value="AlkZ-like"/>
    <property type="match status" value="1"/>
</dbReference>
<evidence type="ECO:0000313" key="1">
    <source>
        <dbReference type="EMBL" id="PPK65287.1"/>
    </source>
</evidence>
<protein>
    <submittedName>
        <fullName evidence="1">Winged helix DNA-binding protein</fullName>
    </submittedName>
</protein>